<accession>A0A0D0T0S5</accession>
<protein>
    <submittedName>
        <fullName evidence="1">Unplaced genomic scaffold supercont1.12, whole genome shotgun sequence</fullName>
    </submittedName>
</protein>
<dbReference type="EMBL" id="KN847907">
    <property type="protein sequence ID" value="KIR39272.1"/>
    <property type="molecule type" value="Genomic_DNA"/>
</dbReference>
<dbReference type="HOGENOM" id="CLU_2015168_0_0_1"/>
<evidence type="ECO:0000313" key="2">
    <source>
        <dbReference type="Proteomes" id="UP000053392"/>
    </source>
</evidence>
<name>A0A0D0T0S5_9TREE</name>
<reference evidence="1 2" key="1">
    <citation type="submission" date="2015-01" db="EMBL/GenBank/DDBJ databases">
        <title>The Genome Sequence of Cryptococcus gattii Ram5.</title>
        <authorList>
            <consortium name="The Broad Institute Genomics Platform"/>
            <person name="Cuomo C."/>
            <person name="Litvintseva A."/>
            <person name="Chen Y."/>
            <person name="Heitman J."/>
            <person name="Sun S."/>
            <person name="Springer D."/>
            <person name="Dromer F."/>
            <person name="Young S."/>
            <person name="Zeng Q."/>
            <person name="Gargeya S."/>
            <person name="Abouelleil A."/>
            <person name="Alvarado L."/>
            <person name="Chapman S.B."/>
            <person name="Gainer-Dewar J."/>
            <person name="Goldberg J."/>
            <person name="Griggs A."/>
            <person name="Gujja S."/>
            <person name="Hansen M."/>
            <person name="Howarth C."/>
            <person name="Imamovic A."/>
            <person name="Larimer J."/>
            <person name="Murphy C."/>
            <person name="Naylor J."/>
            <person name="Pearson M."/>
            <person name="Priest M."/>
            <person name="Roberts A."/>
            <person name="Saif S."/>
            <person name="Shea T."/>
            <person name="Sykes S."/>
            <person name="Wortman J."/>
            <person name="Nusbaum C."/>
            <person name="Birren B."/>
        </authorList>
    </citation>
    <scope>NUCLEOTIDE SEQUENCE [LARGE SCALE GENOMIC DNA]</scope>
    <source>
        <strain evidence="1 2">Ram5</strain>
    </source>
</reference>
<dbReference type="Proteomes" id="UP000053392">
    <property type="component" value="Unassembled WGS sequence"/>
</dbReference>
<evidence type="ECO:0000313" key="1">
    <source>
        <dbReference type="EMBL" id="KIR39272.1"/>
    </source>
</evidence>
<proteinExistence type="predicted"/>
<sequence length="123" mass="13350">MDILVGQDGAKKHCRSKINRSIKNSGTHSQKMVSALLIDISSPLMGNVVAHPPNALQHSPLPDEANDSDPGFDVELDFGIDEVFDVISMNMPTPLSPHLSIKFRPFYSWFGSPASSTSAPFQA</sequence>
<organism evidence="1 2">
    <name type="scientific">Cryptococcus deuterogattii Ram5</name>
    <dbReference type="NCBI Taxonomy" id="1296110"/>
    <lineage>
        <taxon>Eukaryota</taxon>
        <taxon>Fungi</taxon>
        <taxon>Dikarya</taxon>
        <taxon>Basidiomycota</taxon>
        <taxon>Agaricomycotina</taxon>
        <taxon>Tremellomycetes</taxon>
        <taxon>Tremellales</taxon>
        <taxon>Cryptococcaceae</taxon>
        <taxon>Cryptococcus</taxon>
        <taxon>Cryptococcus gattii species complex</taxon>
    </lineage>
</organism>
<dbReference type="AlphaFoldDB" id="A0A0D0T0S5"/>
<gene>
    <name evidence="1" type="ORF">I313_04873</name>
</gene>
<keyword evidence="2" id="KW-1185">Reference proteome</keyword>